<feature type="transmembrane region" description="Helical" evidence="7">
    <location>
        <begin position="259"/>
        <end position="279"/>
    </location>
</feature>
<comment type="similarity">
    <text evidence="2">Belongs to the UPF0719 family.</text>
</comment>
<organism evidence="8 9">
    <name type="scientific">Candidatus Scalindua rubra</name>
    <dbReference type="NCBI Taxonomy" id="1872076"/>
    <lineage>
        <taxon>Bacteria</taxon>
        <taxon>Pseudomonadati</taxon>
        <taxon>Planctomycetota</taxon>
        <taxon>Candidatus Brocadiia</taxon>
        <taxon>Candidatus Brocadiales</taxon>
        <taxon>Candidatus Scalinduaceae</taxon>
        <taxon>Candidatus Scalindua</taxon>
    </lineage>
</organism>
<feature type="transmembrane region" description="Helical" evidence="7">
    <location>
        <begin position="183"/>
        <end position="206"/>
    </location>
</feature>
<protein>
    <recommendedName>
        <fullName evidence="10">DUF350 domain-containing protein</fullName>
    </recommendedName>
</protein>
<feature type="transmembrane region" description="Helical" evidence="7">
    <location>
        <begin position="81"/>
        <end position="98"/>
    </location>
</feature>
<feature type="transmembrane region" description="Helical" evidence="7">
    <location>
        <begin position="6"/>
        <end position="27"/>
    </location>
</feature>
<accession>A0A1E3XAA1</accession>
<comment type="subcellular location">
    <subcellularLocation>
        <location evidence="1">Cell membrane</location>
        <topology evidence="1">Multi-pass membrane protein</topology>
    </subcellularLocation>
</comment>
<evidence type="ECO:0000256" key="1">
    <source>
        <dbReference type="ARBA" id="ARBA00004651"/>
    </source>
</evidence>
<name>A0A1E3XAA1_9BACT</name>
<sequence length="281" mass="30745">MNFDNLISAIVYLVCCYFLFWLGKLAYDVVHRDFSVKEELVKKDNCAFALSIVGYYLGLVFAIGGVVVGESTGMLPDLIDIFIYGPIAIILMNFSTFINDKLVLYKFNNKKEILKDQNAGTGAVELAIYLATGMIIFGSISGEGGGIITLLAFWAIGQASFIIIGLIYNLITPYNIHDEIEKDNVAAGVCYAGAIVGVANIVRHAISGDFINWSESLLTFVGYFVLGIILLPLIRLYTDKVLLPGAKLTDEIVNQEKPNLGVAFIAAFSYIGSSFLITWCI</sequence>
<comment type="caution">
    <text evidence="8">The sequence shown here is derived from an EMBL/GenBank/DDBJ whole genome shotgun (WGS) entry which is preliminary data.</text>
</comment>
<dbReference type="Pfam" id="PF03994">
    <property type="entry name" value="DUF350"/>
    <property type="match status" value="2"/>
</dbReference>
<gene>
    <name evidence="8" type="ORF">SCARUB_02316</name>
</gene>
<dbReference type="PANTHER" id="PTHR40043">
    <property type="entry name" value="UPF0719 INNER MEMBRANE PROTEIN YJFL"/>
    <property type="match status" value="1"/>
</dbReference>
<keyword evidence="6 7" id="KW-0472">Membrane</keyword>
<dbReference type="AlphaFoldDB" id="A0A1E3XAA1"/>
<dbReference type="InterPro" id="IPR007140">
    <property type="entry name" value="DUF350"/>
</dbReference>
<keyword evidence="4 7" id="KW-0812">Transmembrane</keyword>
<reference evidence="8 9" key="1">
    <citation type="submission" date="2016-07" db="EMBL/GenBank/DDBJ databases">
        <title>Draft genome of Scalindua rubra, obtained from a brine-seawater interface in the Red Sea, sheds light on salt adaptation in anammox bacteria.</title>
        <authorList>
            <person name="Speth D.R."/>
            <person name="Lagkouvardos I."/>
            <person name="Wang Y."/>
            <person name="Qian P.-Y."/>
            <person name="Dutilh B.E."/>
            <person name="Jetten M.S."/>
        </authorList>
    </citation>
    <scope>NUCLEOTIDE SEQUENCE [LARGE SCALE GENOMIC DNA]</scope>
    <source>
        <strain evidence="8">BSI-1</strain>
    </source>
</reference>
<dbReference type="Proteomes" id="UP000094056">
    <property type="component" value="Unassembled WGS sequence"/>
</dbReference>
<feature type="transmembrane region" description="Helical" evidence="7">
    <location>
        <begin position="218"/>
        <end position="238"/>
    </location>
</feature>
<evidence type="ECO:0000256" key="4">
    <source>
        <dbReference type="ARBA" id="ARBA00022692"/>
    </source>
</evidence>
<feature type="transmembrane region" description="Helical" evidence="7">
    <location>
        <begin position="119"/>
        <end position="140"/>
    </location>
</feature>
<evidence type="ECO:0000256" key="3">
    <source>
        <dbReference type="ARBA" id="ARBA00022475"/>
    </source>
</evidence>
<evidence type="ECO:0000256" key="5">
    <source>
        <dbReference type="ARBA" id="ARBA00022989"/>
    </source>
</evidence>
<dbReference type="PATRIC" id="fig|1872076.5.peg.2724"/>
<feature type="transmembrane region" description="Helical" evidence="7">
    <location>
        <begin position="48"/>
        <end position="69"/>
    </location>
</feature>
<evidence type="ECO:0000256" key="7">
    <source>
        <dbReference type="SAM" id="Phobius"/>
    </source>
</evidence>
<dbReference type="GO" id="GO:0005886">
    <property type="term" value="C:plasma membrane"/>
    <property type="evidence" value="ECO:0007669"/>
    <property type="project" value="UniProtKB-SubCell"/>
</dbReference>
<keyword evidence="3" id="KW-1003">Cell membrane</keyword>
<dbReference type="PANTHER" id="PTHR40043:SF1">
    <property type="entry name" value="UPF0719 INNER MEMBRANE PROTEIN YJFL"/>
    <property type="match status" value="1"/>
</dbReference>
<keyword evidence="5 7" id="KW-1133">Transmembrane helix</keyword>
<feature type="transmembrane region" description="Helical" evidence="7">
    <location>
        <begin position="146"/>
        <end position="171"/>
    </location>
</feature>
<evidence type="ECO:0000313" key="9">
    <source>
        <dbReference type="Proteomes" id="UP000094056"/>
    </source>
</evidence>
<evidence type="ECO:0000256" key="6">
    <source>
        <dbReference type="ARBA" id="ARBA00023136"/>
    </source>
</evidence>
<evidence type="ECO:0000313" key="8">
    <source>
        <dbReference type="EMBL" id="ODS32565.1"/>
    </source>
</evidence>
<evidence type="ECO:0008006" key="10">
    <source>
        <dbReference type="Google" id="ProtNLM"/>
    </source>
</evidence>
<proteinExistence type="inferred from homology"/>
<dbReference type="EMBL" id="MAYW01000057">
    <property type="protein sequence ID" value="ODS32565.1"/>
    <property type="molecule type" value="Genomic_DNA"/>
</dbReference>
<evidence type="ECO:0000256" key="2">
    <source>
        <dbReference type="ARBA" id="ARBA00005779"/>
    </source>
</evidence>